<dbReference type="Proteomes" id="UP001597380">
    <property type="component" value="Unassembled WGS sequence"/>
</dbReference>
<dbReference type="PANTHER" id="PTHR24183">
    <property type="entry name" value="FIBRONECTIN TYPE 3 AND ANKYRIN REPEAT DOMAINS PROTEIN 1"/>
    <property type="match status" value="1"/>
</dbReference>
<comment type="caution">
    <text evidence="3">The sequence shown here is derived from an EMBL/GenBank/DDBJ whole genome shotgun (WGS) entry which is preliminary data.</text>
</comment>
<gene>
    <name evidence="3" type="ORF">ACFSJ3_11940</name>
</gene>
<keyword evidence="4" id="KW-1185">Reference proteome</keyword>
<keyword evidence="1" id="KW-0040">ANK repeat</keyword>
<feature type="transmembrane region" description="Helical" evidence="2">
    <location>
        <begin position="144"/>
        <end position="167"/>
    </location>
</feature>
<feature type="transmembrane region" description="Helical" evidence="2">
    <location>
        <begin position="118"/>
        <end position="138"/>
    </location>
</feature>
<dbReference type="Pfam" id="PF12796">
    <property type="entry name" value="Ank_2"/>
    <property type="match status" value="1"/>
</dbReference>
<evidence type="ECO:0000313" key="3">
    <source>
        <dbReference type="EMBL" id="MFD2096698.1"/>
    </source>
</evidence>
<keyword evidence="2" id="KW-0472">Membrane</keyword>
<evidence type="ECO:0000256" key="2">
    <source>
        <dbReference type="SAM" id="Phobius"/>
    </source>
</evidence>
<name>A0ABW4XQG9_9GAMM</name>
<protein>
    <submittedName>
        <fullName evidence="3">Ankyrin repeat domain-containing protein</fullName>
    </submittedName>
</protein>
<evidence type="ECO:0000313" key="4">
    <source>
        <dbReference type="Proteomes" id="UP001597380"/>
    </source>
</evidence>
<dbReference type="InterPro" id="IPR036770">
    <property type="entry name" value="Ankyrin_rpt-contain_sf"/>
</dbReference>
<dbReference type="SMART" id="SM00248">
    <property type="entry name" value="ANK"/>
    <property type="match status" value="4"/>
</dbReference>
<keyword evidence="2" id="KW-1133">Transmembrane helix</keyword>
<keyword evidence="2" id="KW-0812">Transmembrane</keyword>
<dbReference type="PANTHER" id="PTHR24183:SF1">
    <property type="entry name" value="FIBRONECTIN TYPE 3 AND ANKYRIN REPEAT DOMAINS PROTEIN 1"/>
    <property type="match status" value="1"/>
</dbReference>
<dbReference type="Gene3D" id="1.25.40.20">
    <property type="entry name" value="Ankyrin repeat-containing domain"/>
    <property type="match status" value="1"/>
</dbReference>
<feature type="repeat" description="ANK" evidence="1">
    <location>
        <begin position="249"/>
        <end position="281"/>
    </location>
</feature>
<feature type="repeat" description="ANK" evidence="1">
    <location>
        <begin position="314"/>
        <end position="347"/>
    </location>
</feature>
<dbReference type="SUPFAM" id="SSF48403">
    <property type="entry name" value="Ankyrin repeat"/>
    <property type="match status" value="1"/>
</dbReference>
<dbReference type="RefSeq" id="WP_345338909.1">
    <property type="nucleotide sequence ID" value="NZ_BAABLI010000008.1"/>
</dbReference>
<proteinExistence type="predicted"/>
<accession>A0ABW4XQG9</accession>
<dbReference type="PROSITE" id="PS50088">
    <property type="entry name" value="ANK_REPEAT"/>
    <property type="match status" value="2"/>
</dbReference>
<evidence type="ECO:0000256" key="1">
    <source>
        <dbReference type="PROSITE-ProRule" id="PRU00023"/>
    </source>
</evidence>
<dbReference type="InterPro" id="IPR002110">
    <property type="entry name" value="Ankyrin_rpt"/>
</dbReference>
<reference evidence="4" key="1">
    <citation type="journal article" date="2019" name="Int. J. Syst. Evol. Microbiol.">
        <title>The Global Catalogue of Microorganisms (GCM) 10K type strain sequencing project: providing services to taxonomists for standard genome sequencing and annotation.</title>
        <authorList>
            <consortium name="The Broad Institute Genomics Platform"/>
            <consortium name="The Broad Institute Genome Sequencing Center for Infectious Disease"/>
            <person name="Wu L."/>
            <person name="Ma J."/>
        </authorList>
    </citation>
    <scope>NUCLEOTIDE SEQUENCE [LARGE SCALE GENOMIC DNA]</scope>
    <source>
        <strain evidence="4">CGMCC 1.10992</strain>
    </source>
</reference>
<organism evidence="3 4">
    <name type="scientific">Corallincola platygyrae</name>
    <dbReference type="NCBI Taxonomy" id="1193278"/>
    <lineage>
        <taxon>Bacteria</taxon>
        <taxon>Pseudomonadati</taxon>
        <taxon>Pseudomonadota</taxon>
        <taxon>Gammaproteobacteria</taxon>
        <taxon>Alteromonadales</taxon>
        <taxon>Psychromonadaceae</taxon>
        <taxon>Corallincola</taxon>
    </lineage>
</organism>
<dbReference type="EMBL" id="JBHUHT010000012">
    <property type="protein sequence ID" value="MFD2096698.1"/>
    <property type="molecule type" value="Genomic_DNA"/>
</dbReference>
<feature type="transmembrane region" description="Helical" evidence="2">
    <location>
        <begin position="188"/>
        <end position="208"/>
    </location>
</feature>
<sequence length="406" mass="45014">MACKQLQFSDKSGCLTYFFFDTEMVFGPTPSEPNPSEIDSSSAALRWLGEHAVMVRYRQIESIKERDGDHGLELTHSTGHQLRQCRLESFSEQQKSQLLTLLKSYLYGVLVDIKAPRAWWHAAINPVLAICFAVVAGYQVIVPLFWPTLMVVALVVVMALITLRLNLSQSLGLRIWQVQNPIIRGMKTTSFVLVSLLCWLGGLAVFVMQADYYFGEHAILHAYHEGRLSDRELNRLRLQGVSVDIKDEFGFTVLMYAAEADDVYLVGNLLRHGASPSQTDNQGQTALFHAIGSRNLALLGTLARQSNVNHRDAYGATPLMHMLEYDPTAQALAVLIENGASLNSTNRAGDSVLAQAFHHGVRSDVTELLIRSGARLTAHERMSAEYQSWIGETKTAVQTSASATAF</sequence>